<feature type="transmembrane region" description="Helical" evidence="7">
    <location>
        <begin position="62"/>
        <end position="81"/>
    </location>
</feature>
<evidence type="ECO:0000256" key="5">
    <source>
        <dbReference type="ARBA" id="ARBA00022989"/>
    </source>
</evidence>
<protein>
    <submittedName>
        <fullName evidence="9">MFS transporter</fullName>
    </submittedName>
</protein>
<reference evidence="9" key="3">
    <citation type="submission" date="2024-05" db="EMBL/GenBank/DDBJ databases">
        <authorList>
            <person name="Wolfe A."/>
        </authorList>
    </citation>
    <scope>NUCLEOTIDE SEQUENCE</scope>
    <source>
        <strain evidence="9">UMB1064</strain>
    </source>
</reference>
<evidence type="ECO:0000313" key="13">
    <source>
        <dbReference type="Proteomes" id="UP000595198"/>
    </source>
</evidence>
<evidence type="ECO:0000313" key="9">
    <source>
        <dbReference type="EMBL" id="MEO3718042.1"/>
    </source>
</evidence>
<dbReference type="GO" id="GO:0005886">
    <property type="term" value="C:plasma membrane"/>
    <property type="evidence" value="ECO:0007669"/>
    <property type="project" value="UniProtKB-SubCell"/>
</dbReference>
<evidence type="ECO:0000256" key="4">
    <source>
        <dbReference type="ARBA" id="ARBA00022692"/>
    </source>
</evidence>
<evidence type="ECO:0000256" key="6">
    <source>
        <dbReference type="ARBA" id="ARBA00023136"/>
    </source>
</evidence>
<sequence length="429" mass="45107">MSSHAGTNGNENEVPHGRAKSNKGTPLWLLAAIAVFAVAWGGNEFTPLMVMYRENADLAPVFIDLLLLVYALGIAPALLISGPISDRIGRKPVMLAAPVLSILGSTLIALGETTAPLILTGRFISGLAVGIVMAVGGSWVKELSDPRFDPKAKSTSGAKRQSMALTLGFGLGAGIAGTLAQFAPLPGQLAYIIHILISIPTIFGLLAVPETRQSPHLGGSNAPRETLWESLRTPSVTNRRFLLVAAMGAPWVFGAAGVAYAIIPSLLQDHVSQPVFYSAMVTLFALLCGFGIQQIGPRFVTEHNARGSLIAIGIVVIGMGLAAWMSTNPTAVTAFIAALVLGAGYGLSMFTGLNEVQRIAGPRDMAGLTGIFYCLTYIGFAFPAILTKLSESISWMTYPVMLGGGMVIAILMGLVIFFNSTVNLPQRAE</sequence>
<feature type="transmembrane region" description="Helical" evidence="7">
    <location>
        <begin position="307"/>
        <end position="325"/>
    </location>
</feature>
<feature type="transmembrane region" description="Helical" evidence="7">
    <location>
        <begin position="331"/>
        <end position="353"/>
    </location>
</feature>
<keyword evidence="5 7" id="KW-1133">Transmembrane helix</keyword>
<dbReference type="PROSITE" id="PS00216">
    <property type="entry name" value="SUGAR_TRANSPORT_1"/>
    <property type="match status" value="1"/>
</dbReference>
<evidence type="ECO:0000256" key="1">
    <source>
        <dbReference type="ARBA" id="ARBA00004651"/>
    </source>
</evidence>
<dbReference type="InterPro" id="IPR050171">
    <property type="entry name" value="MFS_Transporters"/>
</dbReference>
<evidence type="ECO:0000256" key="3">
    <source>
        <dbReference type="ARBA" id="ARBA00022475"/>
    </source>
</evidence>
<evidence type="ECO:0000256" key="7">
    <source>
        <dbReference type="SAM" id="Phobius"/>
    </source>
</evidence>
<dbReference type="GO" id="GO:0022857">
    <property type="term" value="F:transmembrane transporter activity"/>
    <property type="evidence" value="ECO:0007669"/>
    <property type="project" value="InterPro"/>
</dbReference>
<dbReference type="Proteomes" id="UP000595198">
    <property type="component" value="Chromosome"/>
</dbReference>
<gene>
    <name evidence="10" type="ORF">I6G95_04025</name>
    <name evidence="11" type="ORF">I6H48_04605</name>
    <name evidence="9" type="ORF">QP460_010665</name>
</gene>
<dbReference type="EMBL" id="JASOOY020000034">
    <property type="protein sequence ID" value="MEO3718042.1"/>
    <property type="molecule type" value="Genomic_DNA"/>
</dbReference>
<dbReference type="RefSeq" id="WP_016421949.1">
    <property type="nucleotide sequence ID" value="NZ_CP065628.1"/>
</dbReference>
<dbReference type="PROSITE" id="PS50850">
    <property type="entry name" value="MFS"/>
    <property type="match status" value="1"/>
</dbReference>
<keyword evidence="13" id="KW-1185">Reference proteome</keyword>
<evidence type="ECO:0000313" key="11">
    <source>
        <dbReference type="EMBL" id="QQB83490.1"/>
    </source>
</evidence>
<dbReference type="InterPro" id="IPR020846">
    <property type="entry name" value="MFS_dom"/>
</dbReference>
<feature type="transmembrane region" description="Helical" evidence="7">
    <location>
        <begin position="365"/>
        <end position="386"/>
    </location>
</feature>
<keyword evidence="6 7" id="KW-0472">Membrane</keyword>
<evidence type="ECO:0000256" key="2">
    <source>
        <dbReference type="ARBA" id="ARBA00022448"/>
    </source>
</evidence>
<dbReference type="InterPro" id="IPR005829">
    <property type="entry name" value="Sugar_transporter_CS"/>
</dbReference>
<dbReference type="EMBL" id="CP065628">
    <property type="protein sequence ID" value="QPR31610.1"/>
    <property type="molecule type" value="Genomic_DNA"/>
</dbReference>
<feature type="transmembrane region" description="Helical" evidence="7">
    <location>
        <begin position="189"/>
        <end position="208"/>
    </location>
</feature>
<keyword evidence="4 7" id="KW-0812">Transmembrane</keyword>
<feature type="transmembrane region" description="Helical" evidence="7">
    <location>
        <begin position="123"/>
        <end position="141"/>
    </location>
</feature>
<feature type="transmembrane region" description="Helical" evidence="7">
    <location>
        <begin position="25"/>
        <end position="42"/>
    </location>
</feature>
<dbReference type="EMBL" id="CP066023">
    <property type="protein sequence ID" value="QQB83490.1"/>
    <property type="molecule type" value="Genomic_DNA"/>
</dbReference>
<evidence type="ECO:0000313" key="12">
    <source>
        <dbReference type="Proteomes" id="UP000594774"/>
    </source>
</evidence>
<reference evidence="12 13" key="1">
    <citation type="submission" date="2020-12" db="EMBL/GenBank/DDBJ databases">
        <title>FDA dAtabase for Regulatory Grade micrObial Sequences (FDA-ARGOS): Supporting development and validation of Infectious Disease Dx tests.</title>
        <authorList>
            <person name="Sproer C."/>
            <person name="Gronow S."/>
            <person name="Severitt S."/>
            <person name="Schroder I."/>
            <person name="Tallon L."/>
            <person name="Sadzewicz L."/>
            <person name="Zhao X."/>
            <person name="Boylan J."/>
            <person name="Ott S."/>
            <person name="Bowen H."/>
            <person name="Vavikolanu K."/>
            <person name="Mehta A."/>
            <person name="Aluvathingal J."/>
            <person name="Nadendla S."/>
            <person name="Lowell S."/>
            <person name="Myers T."/>
            <person name="Yan Y."/>
            <person name="Sichtig H."/>
        </authorList>
    </citation>
    <scope>NUCLEOTIDE SEQUENCE [LARGE SCALE GENOMIC DNA]</scope>
    <source>
        <strain evidence="10 12">FDAARGOS_938</strain>
        <strain evidence="11 13">FDAARGOS_991</strain>
    </source>
</reference>
<accession>A0AAW9SND3</accession>
<organism evidence="9 14">
    <name type="scientific">Corynebacterium amycolatum</name>
    <dbReference type="NCBI Taxonomy" id="43765"/>
    <lineage>
        <taxon>Bacteria</taxon>
        <taxon>Bacillati</taxon>
        <taxon>Actinomycetota</taxon>
        <taxon>Actinomycetes</taxon>
        <taxon>Mycobacteriales</taxon>
        <taxon>Corynebacteriaceae</taxon>
        <taxon>Corynebacterium</taxon>
    </lineage>
</organism>
<dbReference type="SUPFAM" id="SSF103473">
    <property type="entry name" value="MFS general substrate transporter"/>
    <property type="match status" value="1"/>
</dbReference>
<dbReference type="InterPro" id="IPR011701">
    <property type="entry name" value="MFS"/>
</dbReference>
<evidence type="ECO:0000259" key="8">
    <source>
        <dbReference type="PROSITE" id="PS50850"/>
    </source>
</evidence>
<dbReference type="AlphaFoldDB" id="A0AAW9SND3"/>
<feature type="domain" description="Major facilitator superfamily (MFS) profile" evidence="8">
    <location>
        <begin position="27"/>
        <end position="421"/>
    </location>
</feature>
<dbReference type="Proteomes" id="UP000594774">
    <property type="component" value="Chromosome"/>
</dbReference>
<comment type="subcellular location">
    <subcellularLocation>
        <location evidence="1">Cell membrane</location>
        <topology evidence="1">Multi-pass membrane protein</topology>
    </subcellularLocation>
</comment>
<feature type="transmembrane region" description="Helical" evidence="7">
    <location>
        <begin position="93"/>
        <end position="111"/>
    </location>
</feature>
<dbReference type="Pfam" id="PF07690">
    <property type="entry name" value="MFS_1"/>
    <property type="match status" value="1"/>
</dbReference>
<keyword evidence="2" id="KW-0813">Transport</keyword>
<dbReference type="InterPro" id="IPR036259">
    <property type="entry name" value="MFS_trans_sf"/>
</dbReference>
<proteinExistence type="predicted"/>
<feature type="transmembrane region" description="Helical" evidence="7">
    <location>
        <begin position="162"/>
        <end position="183"/>
    </location>
</feature>
<evidence type="ECO:0000313" key="14">
    <source>
        <dbReference type="Proteomes" id="UP001223646"/>
    </source>
</evidence>
<reference evidence="9" key="2">
    <citation type="submission" date="2023-05" db="EMBL/GenBank/DDBJ databases">
        <authorList>
            <person name="Du J."/>
        </authorList>
    </citation>
    <scope>NUCLEOTIDE SEQUENCE</scope>
    <source>
        <strain evidence="9">UMB1064</strain>
    </source>
</reference>
<dbReference type="Proteomes" id="UP001223646">
    <property type="component" value="Unassembled WGS sequence"/>
</dbReference>
<feature type="transmembrane region" description="Helical" evidence="7">
    <location>
        <begin position="275"/>
        <end position="295"/>
    </location>
</feature>
<keyword evidence="3" id="KW-1003">Cell membrane</keyword>
<dbReference type="Gene3D" id="1.20.1250.20">
    <property type="entry name" value="MFS general substrate transporter like domains"/>
    <property type="match status" value="1"/>
</dbReference>
<dbReference type="PANTHER" id="PTHR23517">
    <property type="entry name" value="RESISTANCE PROTEIN MDTM, PUTATIVE-RELATED-RELATED"/>
    <property type="match status" value="1"/>
</dbReference>
<feature type="transmembrane region" description="Helical" evidence="7">
    <location>
        <begin position="398"/>
        <end position="418"/>
    </location>
</feature>
<evidence type="ECO:0000313" key="10">
    <source>
        <dbReference type="EMBL" id="QPR31610.1"/>
    </source>
</evidence>
<name>A0AAW9SND3_CORAY</name>
<dbReference type="PANTHER" id="PTHR23517:SF3">
    <property type="entry name" value="INTEGRAL MEMBRANE TRANSPORT PROTEIN"/>
    <property type="match status" value="1"/>
</dbReference>
<feature type="transmembrane region" description="Helical" evidence="7">
    <location>
        <begin position="241"/>
        <end position="263"/>
    </location>
</feature>